<dbReference type="PROSITE" id="PS50404">
    <property type="entry name" value="GST_NTER"/>
    <property type="match status" value="1"/>
</dbReference>
<sequence length="242" mass="27868">MKAMASKLILYGTKKSAPTRTVLLTLKALDLDFEFREVNIWAKEQMQPEFVEKNPQHTVPTLEDGAHILVDSHAIAGYLVRKYGKDDTLYPADFYARAVVDHRLYYEAATLFATCMKQITGPLFQQNITDIPREKFEQIRNAYTLLETFLTKSTYMAGEHLTIADFSIVSTVSVLSVTFVAIDSNKWPKLAEWLKRLEALPYYAEISDAALKEYAELVHSKLPKQYEKLWKKAYEEIKSNRQ</sequence>
<dbReference type="PROSITE" id="PS50405">
    <property type="entry name" value="GST_CTER"/>
    <property type="match status" value="1"/>
</dbReference>
<dbReference type="SUPFAM" id="SSF52833">
    <property type="entry name" value="Thioredoxin-like"/>
    <property type="match status" value="1"/>
</dbReference>
<dbReference type="GO" id="GO:0004364">
    <property type="term" value="F:glutathione transferase activity"/>
    <property type="evidence" value="ECO:0007669"/>
    <property type="project" value="TreeGrafter"/>
</dbReference>
<dbReference type="Gene3D" id="3.40.30.10">
    <property type="entry name" value="Glutaredoxin"/>
    <property type="match status" value="1"/>
</dbReference>
<dbReference type="InterPro" id="IPR040079">
    <property type="entry name" value="Glutathione_S-Trfase"/>
</dbReference>
<dbReference type="OrthoDB" id="2309723at2759"/>
<dbReference type="SFLD" id="SFLDS00019">
    <property type="entry name" value="Glutathione_Transferase_(cytos"/>
    <property type="match status" value="1"/>
</dbReference>
<dbReference type="GO" id="GO:0006749">
    <property type="term" value="P:glutathione metabolic process"/>
    <property type="evidence" value="ECO:0007669"/>
    <property type="project" value="TreeGrafter"/>
</dbReference>
<dbReference type="CTD" id="37105"/>
<dbReference type="EMBL" id="GDHF01007768">
    <property type="protein sequence ID" value="JAI44546.1"/>
    <property type="molecule type" value="Transcribed_RNA"/>
</dbReference>
<dbReference type="GeneID" id="108975908"/>
<dbReference type="SFLD" id="SFLDG00358">
    <property type="entry name" value="Main_(cytGST)"/>
    <property type="match status" value="1"/>
</dbReference>
<keyword evidence="4" id="KW-0808">Transferase</keyword>
<accession>A0A0K8W0B9</accession>
<dbReference type="CDD" id="cd03177">
    <property type="entry name" value="GST_C_Delta_Epsilon"/>
    <property type="match status" value="1"/>
</dbReference>
<dbReference type="InterPro" id="IPR004045">
    <property type="entry name" value="Glutathione_S-Trfase_N"/>
</dbReference>
<dbReference type="InterPro" id="IPR004046">
    <property type="entry name" value="GST_C"/>
</dbReference>
<dbReference type="AlphaFoldDB" id="A0A0K8W0B9"/>
<proteinExistence type="predicted"/>
<dbReference type="SFLD" id="SFLDG01153">
    <property type="entry name" value="Main.4:_Theta-like"/>
    <property type="match status" value="1"/>
</dbReference>
<dbReference type="Gene3D" id="1.20.1050.10">
    <property type="match status" value="1"/>
</dbReference>
<dbReference type="InterPro" id="IPR010987">
    <property type="entry name" value="Glutathione-S-Trfase_C-like"/>
</dbReference>
<dbReference type="PANTHER" id="PTHR43969">
    <property type="entry name" value="GLUTATHIONE S TRANSFERASE D10, ISOFORM A-RELATED"/>
    <property type="match status" value="1"/>
</dbReference>
<comment type="subunit">
    <text evidence="1">Homodimer.</text>
</comment>
<evidence type="ECO:0000259" key="3">
    <source>
        <dbReference type="PROSITE" id="PS50405"/>
    </source>
</evidence>
<name>A0A0K8W0B9_BACLA</name>
<dbReference type="CDD" id="cd03045">
    <property type="entry name" value="GST_N_Delta_Epsilon"/>
    <property type="match status" value="1"/>
</dbReference>
<evidence type="ECO:0000259" key="2">
    <source>
        <dbReference type="PROSITE" id="PS50404"/>
    </source>
</evidence>
<dbReference type="InterPro" id="IPR036249">
    <property type="entry name" value="Thioredoxin-like_sf"/>
</dbReference>
<feature type="domain" description="GST C-terminal" evidence="3">
    <location>
        <begin position="93"/>
        <end position="224"/>
    </location>
</feature>
<dbReference type="FunFam" id="3.40.30.10:FF:000034">
    <property type="entry name" value="glutathione S-transferase 1"/>
    <property type="match status" value="1"/>
</dbReference>
<organism evidence="4">
    <name type="scientific">Bactrocera latifrons</name>
    <name type="common">Malaysian fruit fly</name>
    <name type="synonym">Chaetodacus latifrons</name>
    <dbReference type="NCBI Taxonomy" id="174628"/>
    <lineage>
        <taxon>Eukaryota</taxon>
        <taxon>Metazoa</taxon>
        <taxon>Ecdysozoa</taxon>
        <taxon>Arthropoda</taxon>
        <taxon>Hexapoda</taxon>
        <taxon>Insecta</taxon>
        <taxon>Pterygota</taxon>
        <taxon>Neoptera</taxon>
        <taxon>Endopterygota</taxon>
        <taxon>Diptera</taxon>
        <taxon>Brachycera</taxon>
        <taxon>Muscomorpha</taxon>
        <taxon>Tephritoidea</taxon>
        <taxon>Tephritidae</taxon>
        <taxon>Bactrocera</taxon>
        <taxon>Bactrocera</taxon>
    </lineage>
</organism>
<dbReference type="InterPro" id="IPR036282">
    <property type="entry name" value="Glutathione-S-Trfase_C_sf"/>
</dbReference>
<dbReference type="SUPFAM" id="SSF47616">
    <property type="entry name" value="GST C-terminal domain-like"/>
    <property type="match status" value="1"/>
</dbReference>
<reference evidence="4" key="1">
    <citation type="submission" date="2015-06" db="EMBL/GenBank/DDBJ databases">
        <authorList>
            <person name="Hoefler B.C."/>
            <person name="Straight P.D."/>
        </authorList>
    </citation>
    <scope>NUCLEOTIDE SEQUENCE</scope>
</reference>
<dbReference type="Pfam" id="PF00043">
    <property type="entry name" value="GST_C"/>
    <property type="match status" value="1"/>
</dbReference>
<evidence type="ECO:0000313" key="4">
    <source>
        <dbReference type="EMBL" id="JAI44546.1"/>
    </source>
</evidence>
<dbReference type="PANTHER" id="PTHR43969:SF4">
    <property type="entry name" value="FI01423P-RELATED"/>
    <property type="match status" value="1"/>
</dbReference>
<feature type="domain" description="GST N-terminal" evidence="2">
    <location>
        <begin position="6"/>
        <end position="87"/>
    </location>
</feature>
<gene>
    <name evidence="4" type="primary">GST1_21</name>
    <name evidence="4" type="ORF">c0_g1_i1</name>
</gene>
<evidence type="ECO:0000256" key="1">
    <source>
        <dbReference type="ARBA" id="ARBA00011738"/>
    </source>
</evidence>
<dbReference type="Pfam" id="PF13417">
    <property type="entry name" value="GST_N_3"/>
    <property type="match status" value="1"/>
</dbReference>
<protein>
    <submittedName>
        <fullName evidence="4">Glutathione S-transferase 1</fullName>
    </submittedName>
</protein>
<dbReference type="FunFam" id="1.20.1050.10:FF:000007">
    <property type="entry name" value="Glutathione S-transferase 1-1"/>
    <property type="match status" value="1"/>
</dbReference>